<keyword evidence="1" id="KW-0812">Transmembrane</keyword>
<keyword evidence="3" id="KW-1185">Reference proteome</keyword>
<keyword evidence="1" id="KW-0472">Membrane</keyword>
<dbReference type="EMBL" id="JBANQN010000009">
    <property type="protein sequence ID" value="KAK6779292.1"/>
    <property type="molecule type" value="Genomic_DNA"/>
</dbReference>
<evidence type="ECO:0000313" key="2">
    <source>
        <dbReference type="EMBL" id="KAK6779292.1"/>
    </source>
</evidence>
<evidence type="ECO:0000313" key="3">
    <source>
        <dbReference type="Proteomes" id="UP001371456"/>
    </source>
</evidence>
<comment type="caution">
    <text evidence="2">The sequence shown here is derived from an EMBL/GenBank/DDBJ whole genome shotgun (WGS) entry which is preliminary data.</text>
</comment>
<dbReference type="Proteomes" id="UP001371456">
    <property type="component" value="Unassembled WGS sequence"/>
</dbReference>
<feature type="transmembrane region" description="Helical" evidence="1">
    <location>
        <begin position="42"/>
        <end position="60"/>
    </location>
</feature>
<proteinExistence type="predicted"/>
<organism evidence="2 3">
    <name type="scientific">Solanum bulbocastanum</name>
    <name type="common">Wild potato</name>
    <dbReference type="NCBI Taxonomy" id="147425"/>
    <lineage>
        <taxon>Eukaryota</taxon>
        <taxon>Viridiplantae</taxon>
        <taxon>Streptophyta</taxon>
        <taxon>Embryophyta</taxon>
        <taxon>Tracheophyta</taxon>
        <taxon>Spermatophyta</taxon>
        <taxon>Magnoliopsida</taxon>
        <taxon>eudicotyledons</taxon>
        <taxon>Gunneridae</taxon>
        <taxon>Pentapetalae</taxon>
        <taxon>asterids</taxon>
        <taxon>lamiids</taxon>
        <taxon>Solanales</taxon>
        <taxon>Solanaceae</taxon>
        <taxon>Solanoideae</taxon>
        <taxon>Solaneae</taxon>
        <taxon>Solanum</taxon>
    </lineage>
</organism>
<evidence type="ECO:0008006" key="4">
    <source>
        <dbReference type="Google" id="ProtNLM"/>
    </source>
</evidence>
<dbReference type="AlphaFoldDB" id="A0AAN8Y4Y7"/>
<accession>A0AAN8Y4Y7</accession>
<keyword evidence="1" id="KW-1133">Transmembrane helix</keyword>
<protein>
    <recommendedName>
        <fullName evidence="4">Transmembrane protein</fullName>
    </recommendedName>
</protein>
<gene>
    <name evidence="2" type="ORF">RDI58_021476</name>
</gene>
<sequence length="90" mass="10320">MAPKLNKQNYSNIFFSLPILFHPFPSSSFTFSAKFNHVCEASIYILSELLLFCLIINWFLANCLPTYGSGVGRLTKEKDRLLIEEKKGTR</sequence>
<reference evidence="2 3" key="1">
    <citation type="submission" date="2024-02" db="EMBL/GenBank/DDBJ databases">
        <title>de novo genome assembly of Solanum bulbocastanum strain 11H21.</title>
        <authorList>
            <person name="Hosaka A.J."/>
        </authorList>
    </citation>
    <scope>NUCLEOTIDE SEQUENCE [LARGE SCALE GENOMIC DNA]</scope>
    <source>
        <tissue evidence="2">Young leaves</tissue>
    </source>
</reference>
<evidence type="ECO:0000256" key="1">
    <source>
        <dbReference type="SAM" id="Phobius"/>
    </source>
</evidence>
<name>A0AAN8Y4Y7_SOLBU</name>